<name>A0A090WYV1_9FLAO</name>
<evidence type="ECO:0000313" key="1">
    <source>
        <dbReference type="EMBL" id="GAL72522.1"/>
    </source>
</evidence>
<comment type="caution">
    <text evidence="1">The sequence shown here is derived from an EMBL/GenBank/DDBJ whole genome shotgun (WGS) entry which is preliminary data.</text>
</comment>
<accession>A0A090WYV1</accession>
<sequence>MNLLLTYLEIILLSITNYKNCFRFLIKKWNYASGVVALKSIAEDLAAII</sequence>
<dbReference type="AlphaFoldDB" id="A0A090WYV1"/>
<evidence type="ECO:0000313" key="2">
    <source>
        <dbReference type="Proteomes" id="UP000029646"/>
    </source>
</evidence>
<dbReference type="RefSeq" id="WP_193744454.1">
    <property type="nucleotide sequence ID" value="NZ_BBNS01000026.1"/>
</dbReference>
<dbReference type="EMBL" id="BBNS01000026">
    <property type="protein sequence ID" value="GAL72522.1"/>
    <property type="molecule type" value="Genomic_DNA"/>
</dbReference>
<gene>
    <name evidence="1" type="ORF">JCM19302_2244</name>
</gene>
<dbReference type="Proteomes" id="UP000029646">
    <property type="component" value="Unassembled WGS sequence"/>
</dbReference>
<reference evidence="1 2" key="1">
    <citation type="journal article" date="2014" name="Genome Announc.">
        <title>Draft Genome Sequence of Marine Flavobacterium Jejuia pallidilutea Strain 11shimoA1 and Pigmentation Mutants.</title>
        <authorList>
            <person name="Takatani N."/>
            <person name="Nakanishi M."/>
            <person name="Meirelles P."/>
            <person name="Mino S."/>
            <person name="Suda W."/>
            <person name="Oshima K."/>
            <person name="Hattori M."/>
            <person name="Ohkuma M."/>
            <person name="Hosokawa M."/>
            <person name="Miyashita K."/>
            <person name="Thompson F.L."/>
            <person name="Niwa A."/>
            <person name="Sawabe T."/>
            <person name="Sawabe T."/>
        </authorList>
    </citation>
    <scope>NUCLEOTIDE SEQUENCE [LARGE SCALE GENOMIC DNA]</scope>
    <source>
        <strain evidence="2">JCM19302</strain>
    </source>
</reference>
<organism evidence="1 2">
    <name type="scientific">Jejuia pallidilutea</name>
    <dbReference type="NCBI Taxonomy" id="504487"/>
    <lineage>
        <taxon>Bacteria</taxon>
        <taxon>Pseudomonadati</taxon>
        <taxon>Bacteroidota</taxon>
        <taxon>Flavobacteriia</taxon>
        <taxon>Flavobacteriales</taxon>
        <taxon>Flavobacteriaceae</taxon>
        <taxon>Jejuia</taxon>
    </lineage>
</organism>
<proteinExistence type="predicted"/>
<protein>
    <submittedName>
        <fullName evidence="1">Uncharacterized protein</fullName>
    </submittedName>
</protein>